<evidence type="ECO:0000313" key="2">
    <source>
        <dbReference type="Proteomes" id="UP000807306"/>
    </source>
</evidence>
<dbReference type="AlphaFoldDB" id="A0A9P6ESR4"/>
<accession>A0A9P6ESR4</accession>
<organism evidence="1 2">
    <name type="scientific">Crepidotus variabilis</name>
    <dbReference type="NCBI Taxonomy" id="179855"/>
    <lineage>
        <taxon>Eukaryota</taxon>
        <taxon>Fungi</taxon>
        <taxon>Dikarya</taxon>
        <taxon>Basidiomycota</taxon>
        <taxon>Agaricomycotina</taxon>
        <taxon>Agaricomycetes</taxon>
        <taxon>Agaricomycetidae</taxon>
        <taxon>Agaricales</taxon>
        <taxon>Agaricineae</taxon>
        <taxon>Crepidotaceae</taxon>
        <taxon>Crepidotus</taxon>
    </lineage>
</organism>
<comment type="caution">
    <text evidence="1">The sequence shown here is derived from an EMBL/GenBank/DDBJ whole genome shotgun (WGS) entry which is preliminary data.</text>
</comment>
<keyword evidence="2" id="KW-1185">Reference proteome</keyword>
<gene>
    <name evidence="1" type="ORF">CPB83DRAFT_844889</name>
</gene>
<dbReference type="SUPFAM" id="SSF52309">
    <property type="entry name" value="N-(deoxy)ribosyltransferase-like"/>
    <property type="match status" value="1"/>
</dbReference>
<proteinExistence type="predicted"/>
<evidence type="ECO:0000313" key="1">
    <source>
        <dbReference type="EMBL" id="KAF9533979.1"/>
    </source>
</evidence>
<dbReference type="OrthoDB" id="2969757at2759"/>
<dbReference type="EMBL" id="MU157827">
    <property type="protein sequence ID" value="KAF9533979.1"/>
    <property type="molecule type" value="Genomic_DNA"/>
</dbReference>
<protein>
    <submittedName>
        <fullName evidence="1">Uncharacterized protein</fullName>
    </submittedName>
</protein>
<sequence>MITDFSMPADPMARRCHLAQKKRIMALLEQKLSPPRDRAVFWSGALWPATEYSIRCGKATLEIGLKRAQIDIPLDSPYTYELWCYASKLWADRSKGKTEAVLGHIRPASIYNTVELPALATNRKVTRHVEYFSKDILCRIKPKNQRRKA</sequence>
<dbReference type="Proteomes" id="UP000807306">
    <property type="component" value="Unassembled WGS sequence"/>
</dbReference>
<reference evidence="1" key="1">
    <citation type="submission" date="2020-11" db="EMBL/GenBank/DDBJ databases">
        <authorList>
            <consortium name="DOE Joint Genome Institute"/>
            <person name="Ahrendt S."/>
            <person name="Riley R."/>
            <person name="Andreopoulos W."/>
            <person name="Labutti K."/>
            <person name="Pangilinan J."/>
            <person name="Ruiz-Duenas F.J."/>
            <person name="Barrasa J.M."/>
            <person name="Sanchez-Garcia M."/>
            <person name="Camarero S."/>
            <person name="Miyauchi S."/>
            <person name="Serrano A."/>
            <person name="Linde D."/>
            <person name="Babiker R."/>
            <person name="Drula E."/>
            <person name="Ayuso-Fernandez I."/>
            <person name="Pacheco R."/>
            <person name="Padilla G."/>
            <person name="Ferreira P."/>
            <person name="Barriuso J."/>
            <person name="Kellner H."/>
            <person name="Castanera R."/>
            <person name="Alfaro M."/>
            <person name="Ramirez L."/>
            <person name="Pisabarro A.G."/>
            <person name="Kuo A."/>
            <person name="Tritt A."/>
            <person name="Lipzen A."/>
            <person name="He G."/>
            <person name="Yan M."/>
            <person name="Ng V."/>
            <person name="Cullen D."/>
            <person name="Martin F."/>
            <person name="Rosso M.-N."/>
            <person name="Henrissat B."/>
            <person name="Hibbett D."/>
            <person name="Martinez A.T."/>
            <person name="Grigoriev I.V."/>
        </authorList>
    </citation>
    <scope>NUCLEOTIDE SEQUENCE</scope>
    <source>
        <strain evidence="1">CBS 506.95</strain>
    </source>
</reference>
<name>A0A9P6ESR4_9AGAR</name>